<sequence length="175" mass="19327">MALIKCPECGKEFSDKAPACPNCGYPIEYVVPESKNIKNDDEPLPKKQSTLNRLLYGDGPTNKSLSEALKEEYPTGQTPSTKNSGFKCPKCKGHNIDLWSNDANMKEFQRTGLNLNPLHPLTPLKTKTIKKEKKSAAKIGLGLMTGGMSLLATGVNKKAHNEYYCRDCGHKWIGK</sequence>
<dbReference type="KEGG" id="bpro:PMF13cell1_05625"/>
<dbReference type="Pfam" id="PF13248">
    <property type="entry name" value="Zn_ribbon_3"/>
    <property type="match status" value="1"/>
</dbReference>
<proteinExistence type="predicted"/>
<organism evidence="2 3">
    <name type="scientific">Blautia producta</name>
    <dbReference type="NCBI Taxonomy" id="33035"/>
    <lineage>
        <taxon>Bacteria</taxon>
        <taxon>Bacillati</taxon>
        <taxon>Bacillota</taxon>
        <taxon>Clostridia</taxon>
        <taxon>Lachnospirales</taxon>
        <taxon>Lachnospiraceae</taxon>
        <taxon>Blautia</taxon>
    </lineage>
</organism>
<evidence type="ECO:0000259" key="1">
    <source>
        <dbReference type="Pfam" id="PF13248"/>
    </source>
</evidence>
<reference evidence="2 3" key="1">
    <citation type="submission" date="2019-01" db="EMBL/GenBank/DDBJ databases">
        <title>PMF-metabolizing Aryl O-demethylase.</title>
        <authorList>
            <person name="Kim M."/>
        </authorList>
    </citation>
    <scope>NUCLEOTIDE SEQUENCE [LARGE SCALE GENOMIC DNA]</scope>
    <source>
        <strain evidence="2 3">PMF1</strain>
    </source>
</reference>
<evidence type="ECO:0000313" key="2">
    <source>
        <dbReference type="EMBL" id="QBF00030.1"/>
    </source>
</evidence>
<dbReference type="InterPro" id="IPR059113">
    <property type="entry name" value="Znf_ribbon"/>
</dbReference>
<dbReference type="RefSeq" id="WP_226984914.1">
    <property type="nucleotide sequence ID" value="NZ_CP035945.1"/>
</dbReference>
<gene>
    <name evidence="2" type="ORF">PMF13cell1_05625</name>
</gene>
<dbReference type="AlphaFoldDB" id="A0A4P6M5G4"/>
<evidence type="ECO:0000313" key="3">
    <source>
        <dbReference type="Proteomes" id="UP000289794"/>
    </source>
</evidence>
<feature type="domain" description="Putative zinc-ribbon" evidence="1">
    <location>
        <begin position="4"/>
        <end position="27"/>
    </location>
</feature>
<dbReference type="Proteomes" id="UP000289794">
    <property type="component" value="Chromosome"/>
</dbReference>
<dbReference type="EMBL" id="CP035945">
    <property type="protein sequence ID" value="QBF00030.1"/>
    <property type="molecule type" value="Genomic_DNA"/>
</dbReference>
<name>A0A4P6M5G4_9FIRM</name>
<protein>
    <recommendedName>
        <fullName evidence="1">Putative zinc-ribbon domain-containing protein</fullName>
    </recommendedName>
</protein>
<accession>A0A4P6M5G4</accession>